<dbReference type="GO" id="GO:0046872">
    <property type="term" value="F:metal ion binding"/>
    <property type="evidence" value="ECO:0007669"/>
    <property type="project" value="InterPro"/>
</dbReference>
<keyword evidence="14" id="KW-1185">Reference proteome</keyword>
<dbReference type="InterPro" id="IPR020561">
    <property type="entry name" value="PRibGlycinamid_synth_ATP-grasp"/>
</dbReference>
<dbReference type="Pfam" id="PF02843">
    <property type="entry name" value="GARS_C"/>
    <property type="match status" value="1"/>
</dbReference>
<comment type="caution">
    <text evidence="13">The sequence shown here is derived from an EMBL/GenBank/DDBJ whole genome shotgun (WGS) entry which is preliminary data.</text>
</comment>
<dbReference type="PANTHER" id="PTHR43472">
    <property type="entry name" value="PHOSPHORIBOSYLAMINE--GLYCINE LIGASE"/>
    <property type="match status" value="1"/>
</dbReference>
<feature type="domain" description="ATP-grasp" evidence="12">
    <location>
        <begin position="111"/>
        <end position="318"/>
    </location>
</feature>
<dbReference type="InterPro" id="IPR037123">
    <property type="entry name" value="PRibGlycinamide_synth_C_sf"/>
</dbReference>
<dbReference type="InterPro" id="IPR000115">
    <property type="entry name" value="PRibGlycinamide_synth"/>
</dbReference>
<comment type="catalytic activity">
    <reaction evidence="10">
        <text>5-phospho-beta-D-ribosylamine + glycine + ATP = N(1)-(5-phospho-beta-D-ribosyl)glycinamide + ADP + phosphate + H(+)</text>
        <dbReference type="Rhea" id="RHEA:17453"/>
        <dbReference type="ChEBI" id="CHEBI:15378"/>
        <dbReference type="ChEBI" id="CHEBI:30616"/>
        <dbReference type="ChEBI" id="CHEBI:43474"/>
        <dbReference type="ChEBI" id="CHEBI:57305"/>
        <dbReference type="ChEBI" id="CHEBI:58681"/>
        <dbReference type="ChEBI" id="CHEBI:143788"/>
        <dbReference type="ChEBI" id="CHEBI:456216"/>
        <dbReference type="EC" id="6.3.4.13"/>
    </reaction>
</comment>
<keyword evidence="3 10" id="KW-0436">Ligase</keyword>
<dbReference type="Pfam" id="PF02844">
    <property type="entry name" value="GARS_N"/>
    <property type="match status" value="1"/>
</dbReference>
<dbReference type="SUPFAM" id="SSF52440">
    <property type="entry name" value="PreATP-grasp domain"/>
    <property type="match status" value="1"/>
</dbReference>
<dbReference type="HAMAP" id="MF_00138">
    <property type="entry name" value="GARS"/>
    <property type="match status" value="1"/>
</dbReference>
<dbReference type="InterPro" id="IPR011054">
    <property type="entry name" value="Rudment_hybrid_motif"/>
</dbReference>
<gene>
    <name evidence="10 13" type="primary">purD</name>
    <name evidence="13" type="ORF">J2I48_08425</name>
</gene>
<dbReference type="EMBL" id="JAFMYU010000005">
    <property type="protein sequence ID" value="MBO0931014.1"/>
    <property type="molecule type" value="Genomic_DNA"/>
</dbReference>
<dbReference type="InterPro" id="IPR016185">
    <property type="entry name" value="PreATP-grasp_dom_sf"/>
</dbReference>
<dbReference type="SUPFAM" id="SSF56059">
    <property type="entry name" value="Glutathione synthetase ATP-binding domain-like"/>
    <property type="match status" value="1"/>
</dbReference>
<comment type="pathway">
    <text evidence="1 10">Purine metabolism; IMP biosynthesis via de novo pathway; N(1)-(5-phospho-D-ribosyl)glycinamide from 5-phospho-alpha-D-ribose 1-diphosphate: step 2/2.</text>
</comment>
<dbReference type="Gene3D" id="3.30.470.20">
    <property type="entry name" value="ATP-grasp fold, B domain"/>
    <property type="match status" value="1"/>
</dbReference>
<keyword evidence="4 11" id="KW-0547">Nucleotide-binding</keyword>
<evidence type="ECO:0000256" key="10">
    <source>
        <dbReference type="HAMAP-Rule" id="MF_00138"/>
    </source>
</evidence>
<dbReference type="Gene3D" id="3.40.50.20">
    <property type="match status" value="1"/>
</dbReference>
<evidence type="ECO:0000256" key="7">
    <source>
        <dbReference type="ARBA" id="ARBA00038345"/>
    </source>
</evidence>
<dbReference type="SMART" id="SM01210">
    <property type="entry name" value="GARS_C"/>
    <property type="match status" value="1"/>
</dbReference>
<evidence type="ECO:0000256" key="8">
    <source>
        <dbReference type="ARBA" id="ARBA00042242"/>
    </source>
</evidence>
<dbReference type="PROSITE" id="PS50975">
    <property type="entry name" value="ATP_GRASP"/>
    <property type="match status" value="1"/>
</dbReference>
<dbReference type="Proteomes" id="UP000664795">
    <property type="component" value="Unassembled WGS sequence"/>
</dbReference>
<evidence type="ECO:0000256" key="5">
    <source>
        <dbReference type="ARBA" id="ARBA00022755"/>
    </source>
</evidence>
<dbReference type="PANTHER" id="PTHR43472:SF1">
    <property type="entry name" value="PHOSPHORIBOSYLAMINE--GLYCINE LIGASE, CHLOROPLASTIC"/>
    <property type="match status" value="1"/>
</dbReference>
<evidence type="ECO:0000256" key="2">
    <source>
        <dbReference type="ARBA" id="ARBA00013255"/>
    </source>
</evidence>
<dbReference type="GO" id="GO:0004637">
    <property type="term" value="F:phosphoribosylamine-glycine ligase activity"/>
    <property type="evidence" value="ECO:0007669"/>
    <property type="project" value="UniProtKB-UniRule"/>
</dbReference>
<dbReference type="SUPFAM" id="SSF51246">
    <property type="entry name" value="Rudiment single hybrid motif"/>
    <property type="match status" value="1"/>
</dbReference>
<dbReference type="InterPro" id="IPR020562">
    <property type="entry name" value="PRibGlycinamide_synth_N"/>
</dbReference>
<dbReference type="FunFam" id="3.90.600.10:FF:000001">
    <property type="entry name" value="Trifunctional purine biosynthetic protein adenosine-3"/>
    <property type="match status" value="1"/>
</dbReference>
<dbReference type="InterPro" id="IPR011761">
    <property type="entry name" value="ATP-grasp"/>
</dbReference>
<dbReference type="AlphaFoldDB" id="A0A939JXG6"/>
<evidence type="ECO:0000259" key="12">
    <source>
        <dbReference type="PROSITE" id="PS50975"/>
    </source>
</evidence>
<evidence type="ECO:0000313" key="14">
    <source>
        <dbReference type="Proteomes" id="UP000664795"/>
    </source>
</evidence>
<reference evidence="13 14" key="1">
    <citation type="submission" date="2021-03" db="EMBL/GenBank/DDBJ databases">
        <title>Fibrella sp. HMF5036 genome sequencing and assembly.</title>
        <authorList>
            <person name="Kang H."/>
            <person name="Kim H."/>
            <person name="Bae S."/>
            <person name="Joh K."/>
        </authorList>
    </citation>
    <scope>NUCLEOTIDE SEQUENCE [LARGE SCALE GENOMIC DNA]</scope>
    <source>
        <strain evidence="13 14">HMF5036</strain>
    </source>
</reference>
<sequence>MNILILGAGGREHAFAWKLAQSPLCDHLFAAPGNTGTAQVATNLPIAITDFAAIATATRTHNIDLVLVGPEEPLVKGVVDFLRQQPDLAHLRIVGPDAAGAQLEGSKDFSKRFMNAHGIPTAASQTFTADNVAEGLTYLETHSLPVVLKADGLAAGKGVIIADTIDEAKTTLTDMLDGRFGQAGHRVVIEQFLRGIELSVFVLTDGVNYKILPEAKDYKRIGEGDTGPNTGGMGAVSPVVFATDAFLKKVEERVVKPTLAGLQQEGIGYKGFIFIGLMNVKSEPVVIEYNARMGDPETEVVLPRIQTDLIELLVAAADGELDKVTMQVATQTAVTTVLVANGYPDAYTKGHPITDLDRLAGLDEVTAFHAGTADNNGATVTNGGRVLAITAMANSLENAIRKSQEAARMVQFDGKYFRKDIGLDLIRYQD</sequence>
<dbReference type="EC" id="6.3.4.13" evidence="2 10"/>
<dbReference type="Gene3D" id="3.30.1490.20">
    <property type="entry name" value="ATP-grasp fold, A domain"/>
    <property type="match status" value="1"/>
</dbReference>
<dbReference type="GO" id="GO:0009113">
    <property type="term" value="P:purine nucleobase biosynthetic process"/>
    <property type="evidence" value="ECO:0007669"/>
    <property type="project" value="InterPro"/>
</dbReference>
<dbReference type="RefSeq" id="WP_207334977.1">
    <property type="nucleotide sequence ID" value="NZ_JAFMYU010000005.1"/>
</dbReference>
<accession>A0A939JXG6</accession>
<organism evidence="13 14">
    <name type="scientific">Fibrella aquatilis</name>
    <dbReference type="NCBI Taxonomy" id="2817059"/>
    <lineage>
        <taxon>Bacteria</taxon>
        <taxon>Pseudomonadati</taxon>
        <taxon>Bacteroidota</taxon>
        <taxon>Cytophagia</taxon>
        <taxon>Cytophagales</taxon>
        <taxon>Spirosomataceae</taxon>
        <taxon>Fibrella</taxon>
    </lineage>
</organism>
<keyword evidence="5 10" id="KW-0658">Purine biosynthesis</keyword>
<dbReference type="InterPro" id="IPR013815">
    <property type="entry name" value="ATP_grasp_subdomain_1"/>
</dbReference>
<evidence type="ECO:0000256" key="11">
    <source>
        <dbReference type="PROSITE-ProRule" id="PRU00409"/>
    </source>
</evidence>
<dbReference type="Pfam" id="PF01071">
    <property type="entry name" value="GARS_A"/>
    <property type="match status" value="1"/>
</dbReference>
<evidence type="ECO:0000313" key="13">
    <source>
        <dbReference type="EMBL" id="MBO0931014.1"/>
    </source>
</evidence>
<comment type="similarity">
    <text evidence="7 10">Belongs to the GARS family.</text>
</comment>
<dbReference type="NCBIfam" id="TIGR00877">
    <property type="entry name" value="purD"/>
    <property type="match status" value="1"/>
</dbReference>
<dbReference type="SMART" id="SM01209">
    <property type="entry name" value="GARS_A"/>
    <property type="match status" value="1"/>
</dbReference>
<evidence type="ECO:0000256" key="1">
    <source>
        <dbReference type="ARBA" id="ARBA00005174"/>
    </source>
</evidence>
<dbReference type="Gene3D" id="3.90.600.10">
    <property type="entry name" value="Phosphoribosylglycinamide synthetase, C-terminal domain"/>
    <property type="match status" value="1"/>
</dbReference>
<name>A0A939JXG6_9BACT</name>
<dbReference type="GO" id="GO:0005524">
    <property type="term" value="F:ATP binding"/>
    <property type="evidence" value="ECO:0007669"/>
    <property type="project" value="UniProtKB-UniRule"/>
</dbReference>
<dbReference type="InterPro" id="IPR020560">
    <property type="entry name" value="PRibGlycinamide_synth_C-dom"/>
</dbReference>
<evidence type="ECO:0000256" key="9">
    <source>
        <dbReference type="ARBA" id="ARBA00042864"/>
    </source>
</evidence>
<proteinExistence type="inferred from homology"/>
<keyword evidence="6 11" id="KW-0067">ATP-binding</keyword>
<evidence type="ECO:0000256" key="3">
    <source>
        <dbReference type="ARBA" id="ARBA00022598"/>
    </source>
</evidence>
<evidence type="ECO:0000256" key="4">
    <source>
        <dbReference type="ARBA" id="ARBA00022741"/>
    </source>
</evidence>
<protein>
    <recommendedName>
        <fullName evidence="2 10">Phosphoribosylamine--glycine ligase</fullName>
        <ecNumber evidence="2 10">6.3.4.13</ecNumber>
    </recommendedName>
    <alternativeName>
        <fullName evidence="10">GARS</fullName>
    </alternativeName>
    <alternativeName>
        <fullName evidence="8 10">Glycinamide ribonucleotide synthetase</fullName>
    </alternativeName>
    <alternativeName>
        <fullName evidence="9 10">Phosphoribosylglycinamide synthetase</fullName>
    </alternativeName>
</protein>
<dbReference type="GO" id="GO:0006189">
    <property type="term" value="P:'de novo' IMP biosynthetic process"/>
    <property type="evidence" value="ECO:0007669"/>
    <property type="project" value="UniProtKB-UniRule"/>
</dbReference>
<evidence type="ECO:0000256" key="6">
    <source>
        <dbReference type="ARBA" id="ARBA00022840"/>
    </source>
</evidence>